<keyword evidence="2" id="KW-1185">Reference proteome</keyword>
<protein>
    <submittedName>
        <fullName evidence="1">Uncharacterized protein</fullName>
    </submittedName>
</protein>
<evidence type="ECO:0000313" key="2">
    <source>
        <dbReference type="Proteomes" id="UP000309997"/>
    </source>
</evidence>
<evidence type="ECO:0000313" key="1">
    <source>
        <dbReference type="EMBL" id="KAL3609057.1"/>
    </source>
</evidence>
<comment type="caution">
    <text evidence="1">The sequence shown here is derived from an EMBL/GenBank/DDBJ whole genome shotgun (WGS) entry which is preliminary data.</text>
</comment>
<dbReference type="EMBL" id="RCHU02000001">
    <property type="protein sequence ID" value="KAL3609057.1"/>
    <property type="molecule type" value="Genomic_DNA"/>
</dbReference>
<name>A0ACC4CW33_POPAL</name>
<proteinExistence type="predicted"/>
<sequence length="278" mass="32442">MDSQTAKKQLQTGTFSFVDVPNPDVEMLQRKHYMELVQLACIMASIIGRGHNGKFLRSNSLVTRARAEANSLSKQDICRKPEFHPAFLEEAYERCRNICAEYAKTFYLGTRLMTEERQKATWAIYGKRLNPRIDKLVLQRQYYQIIYSYKKLREKIFSSEDRRSNSIDPNSHTRDELSKEVWSSLLDYDNFTRRAYVGRTKKLLTLPLAYTKAQSMSSLILQGDNTSRELRTGDIINILTIHDQGNYHREDDREKPLSKSMFRGKITTKACNELSWET</sequence>
<gene>
    <name evidence="1" type="ORF">D5086_000077</name>
</gene>
<organism evidence="1 2">
    <name type="scientific">Populus alba</name>
    <name type="common">White poplar</name>
    <dbReference type="NCBI Taxonomy" id="43335"/>
    <lineage>
        <taxon>Eukaryota</taxon>
        <taxon>Viridiplantae</taxon>
        <taxon>Streptophyta</taxon>
        <taxon>Embryophyta</taxon>
        <taxon>Tracheophyta</taxon>
        <taxon>Spermatophyta</taxon>
        <taxon>Magnoliopsida</taxon>
        <taxon>eudicotyledons</taxon>
        <taxon>Gunneridae</taxon>
        <taxon>Pentapetalae</taxon>
        <taxon>rosids</taxon>
        <taxon>fabids</taxon>
        <taxon>Malpighiales</taxon>
        <taxon>Salicaceae</taxon>
        <taxon>Saliceae</taxon>
        <taxon>Populus</taxon>
    </lineage>
</organism>
<accession>A0ACC4CW33</accession>
<reference evidence="1 2" key="1">
    <citation type="journal article" date="2024" name="Plant Biotechnol. J.">
        <title>Genome and CRISPR/Cas9 system of a widespread forest tree (Populus alba) in the world.</title>
        <authorList>
            <person name="Liu Y.J."/>
            <person name="Jiang P.F."/>
            <person name="Han X.M."/>
            <person name="Li X.Y."/>
            <person name="Wang H.M."/>
            <person name="Wang Y.J."/>
            <person name="Wang X.X."/>
            <person name="Zeng Q.Y."/>
        </authorList>
    </citation>
    <scope>NUCLEOTIDE SEQUENCE [LARGE SCALE GENOMIC DNA]</scope>
    <source>
        <strain evidence="2">cv. PAL-ZL1</strain>
    </source>
</reference>
<dbReference type="Proteomes" id="UP000309997">
    <property type="component" value="Unassembled WGS sequence"/>
</dbReference>